<comment type="caution">
    <text evidence="1">The sequence shown here is derived from an EMBL/GenBank/DDBJ whole genome shotgun (WGS) entry which is preliminary data.</text>
</comment>
<name>A0A8X6ID89_9ARAC</name>
<dbReference type="EMBL" id="BMAV01025084">
    <property type="protein sequence ID" value="GFS38317.1"/>
    <property type="molecule type" value="Genomic_DNA"/>
</dbReference>
<dbReference type="AlphaFoldDB" id="A0A8X6ID89"/>
<keyword evidence="2" id="KW-1185">Reference proteome</keyword>
<accession>A0A8X6ID89</accession>
<evidence type="ECO:0000313" key="2">
    <source>
        <dbReference type="Proteomes" id="UP000886998"/>
    </source>
</evidence>
<reference evidence="1" key="1">
    <citation type="submission" date="2020-08" db="EMBL/GenBank/DDBJ databases">
        <title>Multicomponent nature underlies the extraordinary mechanical properties of spider dragline silk.</title>
        <authorList>
            <person name="Kono N."/>
            <person name="Nakamura H."/>
            <person name="Mori M."/>
            <person name="Yoshida Y."/>
            <person name="Ohtoshi R."/>
            <person name="Malay A.D."/>
            <person name="Moran D.A.P."/>
            <person name="Tomita M."/>
            <person name="Numata K."/>
            <person name="Arakawa K."/>
        </authorList>
    </citation>
    <scope>NUCLEOTIDE SEQUENCE</scope>
</reference>
<proteinExistence type="predicted"/>
<sequence length="146" mass="17028">MPRVKRRNHSAQMNTKRWCSDTVNTCVTEKKNKLDPNIRIKQLLNTEKTEHSEVGNFIIVNFEQISKMFMKLKCPDCDKQTLKLTLGNKIGFFYVLNLTYSSCAEKVCAVETSNERKELKMHVNHSDRHLKINGVAGTFWKQHDRV</sequence>
<evidence type="ECO:0000313" key="1">
    <source>
        <dbReference type="EMBL" id="GFS38317.1"/>
    </source>
</evidence>
<organism evidence="1 2">
    <name type="scientific">Trichonephila inaurata madagascariensis</name>
    <dbReference type="NCBI Taxonomy" id="2747483"/>
    <lineage>
        <taxon>Eukaryota</taxon>
        <taxon>Metazoa</taxon>
        <taxon>Ecdysozoa</taxon>
        <taxon>Arthropoda</taxon>
        <taxon>Chelicerata</taxon>
        <taxon>Arachnida</taxon>
        <taxon>Araneae</taxon>
        <taxon>Araneomorphae</taxon>
        <taxon>Entelegynae</taxon>
        <taxon>Araneoidea</taxon>
        <taxon>Nephilidae</taxon>
        <taxon>Trichonephila</taxon>
        <taxon>Trichonephila inaurata</taxon>
    </lineage>
</organism>
<dbReference type="Proteomes" id="UP000886998">
    <property type="component" value="Unassembled WGS sequence"/>
</dbReference>
<gene>
    <name evidence="1" type="ORF">TNIN_277411</name>
</gene>
<protein>
    <submittedName>
        <fullName evidence="1">Uncharacterized protein</fullName>
    </submittedName>
</protein>